<comment type="cofactor">
    <cofactor evidence="1">
        <name>[4Fe-4S] cluster</name>
        <dbReference type="ChEBI" id="CHEBI:49883"/>
    </cofactor>
</comment>
<dbReference type="SFLD" id="SFLDS00029">
    <property type="entry name" value="Radical_SAM"/>
    <property type="match status" value="1"/>
</dbReference>
<dbReference type="NCBIfam" id="TIGR04085">
    <property type="entry name" value="rSAM_more_4Fe4S"/>
    <property type="match status" value="1"/>
</dbReference>
<keyword evidence="2" id="KW-0949">S-adenosyl-L-methionine</keyword>
<feature type="compositionally biased region" description="Basic and acidic residues" evidence="7">
    <location>
        <begin position="187"/>
        <end position="201"/>
    </location>
</feature>
<keyword evidence="4" id="KW-0408">Iron</keyword>
<dbReference type="Pfam" id="PF04055">
    <property type="entry name" value="Radical_SAM"/>
    <property type="match status" value="1"/>
</dbReference>
<dbReference type="Gene3D" id="3.20.20.70">
    <property type="entry name" value="Aldolase class I"/>
    <property type="match status" value="1"/>
</dbReference>
<dbReference type="InterPro" id="IPR058240">
    <property type="entry name" value="rSAM_sf"/>
</dbReference>
<dbReference type="InterPro" id="IPR023885">
    <property type="entry name" value="4Fe4S-binding_SPASM_dom"/>
</dbReference>
<evidence type="ECO:0000313" key="11">
    <source>
        <dbReference type="Proteomes" id="UP000182375"/>
    </source>
</evidence>
<dbReference type="SUPFAM" id="SSF102114">
    <property type="entry name" value="Radical SAM enzymes"/>
    <property type="match status" value="1"/>
</dbReference>
<evidence type="ECO:0000256" key="1">
    <source>
        <dbReference type="ARBA" id="ARBA00001966"/>
    </source>
</evidence>
<keyword evidence="3" id="KW-0479">Metal-binding</keyword>
<dbReference type="GO" id="GO:0046872">
    <property type="term" value="F:metal ion binding"/>
    <property type="evidence" value="ECO:0007669"/>
    <property type="project" value="UniProtKB-KW"/>
</dbReference>
<keyword evidence="5" id="KW-0411">Iron-sulfur</keyword>
<dbReference type="InterPro" id="IPR023867">
    <property type="entry name" value="Sulphatase_maturase_rSAM"/>
</dbReference>
<proteinExistence type="inferred from homology"/>
<feature type="domain" description="4Fe4S-binding SPASM" evidence="9">
    <location>
        <begin position="419"/>
        <end position="477"/>
    </location>
</feature>
<dbReference type="PANTHER" id="PTHR43273:SF3">
    <property type="entry name" value="ANAEROBIC SULFATASE-MATURATING ENZYME HOMOLOG ASLB-RELATED"/>
    <property type="match status" value="1"/>
</dbReference>
<evidence type="ECO:0000259" key="8">
    <source>
        <dbReference type="Pfam" id="PF04055"/>
    </source>
</evidence>
<evidence type="ECO:0000256" key="3">
    <source>
        <dbReference type="ARBA" id="ARBA00022723"/>
    </source>
</evidence>
<evidence type="ECO:0000256" key="5">
    <source>
        <dbReference type="ARBA" id="ARBA00023014"/>
    </source>
</evidence>
<evidence type="ECO:0000256" key="4">
    <source>
        <dbReference type="ARBA" id="ARBA00023004"/>
    </source>
</evidence>
<dbReference type="CDD" id="cd01335">
    <property type="entry name" value="Radical_SAM"/>
    <property type="match status" value="1"/>
</dbReference>
<organism evidence="10 11">
    <name type="scientific">Streptomyces misionensis</name>
    <dbReference type="NCBI Taxonomy" id="67331"/>
    <lineage>
        <taxon>Bacteria</taxon>
        <taxon>Bacillati</taxon>
        <taxon>Actinomycetota</taxon>
        <taxon>Actinomycetes</taxon>
        <taxon>Kitasatosporales</taxon>
        <taxon>Streptomycetaceae</taxon>
        <taxon>Streptomyces</taxon>
    </lineage>
</organism>
<feature type="domain" description="Radical SAM core" evidence="8">
    <location>
        <begin position="124"/>
        <end position="331"/>
    </location>
</feature>
<comment type="similarity">
    <text evidence="6">Belongs to the radical SAM superfamily. Anaerobic sulfatase-maturating enzyme family.</text>
</comment>
<gene>
    <name evidence="10" type="ORF">SAMN04490357_1311</name>
</gene>
<dbReference type="GO" id="GO:0051536">
    <property type="term" value="F:iron-sulfur cluster binding"/>
    <property type="evidence" value="ECO:0007669"/>
    <property type="project" value="UniProtKB-KW"/>
</dbReference>
<protein>
    <recommendedName>
        <fullName evidence="12">Radical SAM protein</fullName>
    </recommendedName>
</protein>
<dbReference type="EMBL" id="FNTD01000004">
    <property type="protein sequence ID" value="SEC15052.1"/>
    <property type="molecule type" value="Genomic_DNA"/>
</dbReference>
<dbReference type="PANTHER" id="PTHR43273">
    <property type="entry name" value="ANAEROBIC SULFATASE-MATURATING ENZYME HOMOLOG ASLB-RELATED"/>
    <property type="match status" value="1"/>
</dbReference>
<sequence>MQNSMYQSSRYVRTLRTTGDQDFTSFGGRLDSYGDDERTMAFHSLFGNARLIDRDIVEILKEAAGGVSWDRLRERVDEDSLRDLVAARFLVEAGHDEATEIDSLLESRRSALGSGVFHSSIQLVLTNACNFSCQGCFAYNFDGGVEERNTSGESVKPGPVLVELRRSREDGGPAARQDSGPTLARGDWNHGTDEGRNPSMHMSREVAEKTVKEAIALRKANGGGHLTVSFFGGEPTLARGTILHVLRTFGDRYDGVSLSYDLTSNGSRIDDELLAALAEHRVDTTVSIDYLVPETGEFRGGQQQRTPWAVVRKAILDMKAAGVPVSITSVLSQYTWDKWGTPLIDFVAEAGLDSLDVIVSFQAKEFFQQHSPHDVAQRLLAAVDYGRERGVQLSGYWYQTFQMIIDDAKWAEQADYKTCPAVGRQLSIEPNGSVFACKATARKLGTIDDWRGIFTSPAYQDYGMRAYTNGPGCQGCELQGTCSGGSAGALEEENGSIQVMSPGYCAYMREVVQGLLERHHTQSLATLS</sequence>
<evidence type="ECO:0000256" key="6">
    <source>
        <dbReference type="ARBA" id="ARBA00023601"/>
    </source>
</evidence>
<dbReference type="GO" id="GO:0016491">
    <property type="term" value="F:oxidoreductase activity"/>
    <property type="evidence" value="ECO:0007669"/>
    <property type="project" value="InterPro"/>
</dbReference>
<evidence type="ECO:0000259" key="9">
    <source>
        <dbReference type="Pfam" id="PF13186"/>
    </source>
</evidence>
<accession>A0A1H4Q6H7</accession>
<dbReference type="AlphaFoldDB" id="A0A1H4Q6H7"/>
<dbReference type="InterPro" id="IPR013785">
    <property type="entry name" value="Aldolase_TIM"/>
</dbReference>
<evidence type="ECO:0000256" key="2">
    <source>
        <dbReference type="ARBA" id="ARBA00022691"/>
    </source>
</evidence>
<evidence type="ECO:0000256" key="7">
    <source>
        <dbReference type="SAM" id="MobiDB-lite"/>
    </source>
</evidence>
<evidence type="ECO:0008006" key="12">
    <source>
        <dbReference type="Google" id="ProtNLM"/>
    </source>
</evidence>
<feature type="region of interest" description="Disordered" evidence="7">
    <location>
        <begin position="166"/>
        <end position="201"/>
    </location>
</feature>
<name>A0A1H4Q6H7_9ACTN</name>
<dbReference type="SFLD" id="SFLDG01067">
    <property type="entry name" value="SPASM/twitch_domain_containing"/>
    <property type="match status" value="1"/>
</dbReference>
<dbReference type="Proteomes" id="UP000182375">
    <property type="component" value="Unassembled WGS sequence"/>
</dbReference>
<dbReference type="InterPro" id="IPR007197">
    <property type="entry name" value="rSAM"/>
</dbReference>
<reference evidence="10 11" key="1">
    <citation type="submission" date="2016-10" db="EMBL/GenBank/DDBJ databases">
        <authorList>
            <person name="de Groot N.N."/>
        </authorList>
    </citation>
    <scope>NUCLEOTIDE SEQUENCE [LARGE SCALE GENOMIC DNA]</scope>
    <source>
        <strain evidence="10 11">DSM 40306</strain>
    </source>
</reference>
<evidence type="ECO:0000313" key="10">
    <source>
        <dbReference type="EMBL" id="SEC15052.1"/>
    </source>
</evidence>
<dbReference type="STRING" id="67331.SAMN04490357_1311"/>
<dbReference type="Pfam" id="PF13186">
    <property type="entry name" value="SPASM"/>
    <property type="match status" value="1"/>
</dbReference>